<evidence type="ECO:0000313" key="3">
    <source>
        <dbReference type="EMBL" id="MFC5745337.1"/>
    </source>
</evidence>
<dbReference type="PROSITE" id="PS51898">
    <property type="entry name" value="TYR_RECOMBINASE"/>
    <property type="match status" value="1"/>
</dbReference>
<dbReference type="SUPFAM" id="SSF56349">
    <property type="entry name" value="DNA breaking-rejoining enzymes"/>
    <property type="match status" value="1"/>
</dbReference>
<dbReference type="Proteomes" id="UP001596074">
    <property type="component" value="Unassembled WGS sequence"/>
</dbReference>
<dbReference type="InterPro" id="IPR013762">
    <property type="entry name" value="Integrase-like_cat_sf"/>
</dbReference>
<dbReference type="InterPro" id="IPR011010">
    <property type="entry name" value="DNA_brk_join_enz"/>
</dbReference>
<sequence>MELLDEAVDALRKRHARQAAQRLKADQAWKGTGLVFCSRTGTPLDPAHVRRGFRLITKNAKIGENWTPRELRHSFVSSMSDSGVPLETIADLVGHAGTAVTRRCTGTS</sequence>
<evidence type="ECO:0000259" key="2">
    <source>
        <dbReference type="PROSITE" id="PS51898"/>
    </source>
</evidence>
<name>A0ABW0ZRF0_9ACTN</name>
<keyword evidence="1" id="KW-0233">DNA recombination</keyword>
<dbReference type="Gene3D" id="1.10.443.10">
    <property type="entry name" value="Intergrase catalytic core"/>
    <property type="match status" value="1"/>
</dbReference>
<organism evidence="3 4">
    <name type="scientific">Actinomadura rugatobispora</name>
    <dbReference type="NCBI Taxonomy" id="1994"/>
    <lineage>
        <taxon>Bacteria</taxon>
        <taxon>Bacillati</taxon>
        <taxon>Actinomycetota</taxon>
        <taxon>Actinomycetes</taxon>
        <taxon>Streptosporangiales</taxon>
        <taxon>Thermomonosporaceae</taxon>
        <taxon>Actinomadura</taxon>
    </lineage>
</organism>
<comment type="caution">
    <text evidence="3">The sequence shown here is derived from an EMBL/GenBank/DDBJ whole genome shotgun (WGS) entry which is preliminary data.</text>
</comment>
<evidence type="ECO:0000313" key="4">
    <source>
        <dbReference type="Proteomes" id="UP001596074"/>
    </source>
</evidence>
<reference evidence="4" key="1">
    <citation type="journal article" date="2019" name="Int. J. Syst. Evol. Microbiol.">
        <title>The Global Catalogue of Microorganisms (GCM) 10K type strain sequencing project: providing services to taxonomists for standard genome sequencing and annotation.</title>
        <authorList>
            <consortium name="The Broad Institute Genomics Platform"/>
            <consortium name="The Broad Institute Genome Sequencing Center for Infectious Disease"/>
            <person name="Wu L."/>
            <person name="Ma J."/>
        </authorList>
    </citation>
    <scope>NUCLEOTIDE SEQUENCE [LARGE SCALE GENOMIC DNA]</scope>
    <source>
        <strain evidence="4">KCTC 42087</strain>
    </source>
</reference>
<dbReference type="EMBL" id="JBHSON010000007">
    <property type="protein sequence ID" value="MFC5745337.1"/>
    <property type="molecule type" value="Genomic_DNA"/>
</dbReference>
<keyword evidence="4" id="KW-1185">Reference proteome</keyword>
<feature type="domain" description="Tyr recombinase" evidence="2">
    <location>
        <begin position="1"/>
        <end position="108"/>
    </location>
</feature>
<dbReference type="RefSeq" id="WP_378280960.1">
    <property type="nucleotide sequence ID" value="NZ_JBHSON010000007.1"/>
</dbReference>
<dbReference type="Pfam" id="PF00589">
    <property type="entry name" value="Phage_integrase"/>
    <property type="match status" value="1"/>
</dbReference>
<gene>
    <name evidence="3" type="ORF">ACFPZN_06950</name>
</gene>
<protein>
    <submittedName>
        <fullName evidence="3">Tyrosine-type recombinase/integrase</fullName>
    </submittedName>
</protein>
<evidence type="ECO:0000256" key="1">
    <source>
        <dbReference type="ARBA" id="ARBA00023172"/>
    </source>
</evidence>
<dbReference type="InterPro" id="IPR002104">
    <property type="entry name" value="Integrase_catalytic"/>
</dbReference>
<proteinExistence type="predicted"/>
<accession>A0ABW0ZRF0</accession>